<protein>
    <recommendedName>
        <fullName evidence="4">Lipoprotein</fullName>
    </recommendedName>
</protein>
<dbReference type="RefSeq" id="WP_248478688.1">
    <property type="nucleotide sequence ID" value="NZ_JALPRF010000003.1"/>
</dbReference>
<proteinExistence type="predicted"/>
<organism evidence="2 3">
    <name type="scientific">Spirosoma liriopis</name>
    <dbReference type="NCBI Taxonomy" id="2937440"/>
    <lineage>
        <taxon>Bacteria</taxon>
        <taxon>Pseudomonadati</taxon>
        <taxon>Bacteroidota</taxon>
        <taxon>Cytophagia</taxon>
        <taxon>Cytophagales</taxon>
        <taxon>Cytophagaceae</taxon>
        <taxon>Spirosoma</taxon>
    </lineage>
</organism>
<keyword evidence="1" id="KW-0732">Signal</keyword>
<keyword evidence="3" id="KW-1185">Reference proteome</keyword>
<sequence length="122" mass="13271">MKPLLCLLVALLLNCKTQSANNLGPERTEPAFIYANSLATDGCEEFVRLDHGNPSADARYKPTANSLPILQKAMASTPAGVSPYERSVTIRFAETGKQVPLQCGWGSRPEVGEIEIIAIRDR</sequence>
<dbReference type="EMBL" id="JALPRF010000003">
    <property type="protein sequence ID" value="MCK8494110.1"/>
    <property type="molecule type" value="Genomic_DNA"/>
</dbReference>
<evidence type="ECO:0000313" key="2">
    <source>
        <dbReference type="EMBL" id="MCK8494110.1"/>
    </source>
</evidence>
<feature type="signal peptide" evidence="1">
    <location>
        <begin position="1"/>
        <end position="20"/>
    </location>
</feature>
<dbReference type="Proteomes" id="UP001202180">
    <property type="component" value="Unassembled WGS sequence"/>
</dbReference>
<evidence type="ECO:0000256" key="1">
    <source>
        <dbReference type="SAM" id="SignalP"/>
    </source>
</evidence>
<name>A0ABT0HQ58_9BACT</name>
<evidence type="ECO:0008006" key="4">
    <source>
        <dbReference type="Google" id="ProtNLM"/>
    </source>
</evidence>
<comment type="caution">
    <text evidence="2">The sequence shown here is derived from an EMBL/GenBank/DDBJ whole genome shotgun (WGS) entry which is preliminary data.</text>
</comment>
<feature type="chain" id="PRO_5046704875" description="Lipoprotein" evidence="1">
    <location>
        <begin position="21"/>
        <end position="122"/>
    </location>
</feature>
<evidence type="ECO:0000313" key="3">
    <source>
        <dbReference type="Proteomes" id="UP001202180"/>
    </source>
</evidence>
<reference evidence="2 3" key="1">
    <citation type="submission" date="2022-04" db="EMBL/GenBank/DDBJ databases">
        <title>Spirosoma sp. strain RP8 genome sequencing and assembly.</title>
        <authorList>
            <person name="Jung Y."/>
        </authorList>
    </citation>
    <scope>NUCLEOTIDE SEQUENCE [LARGE SCALE GENOMIC DNA]</scope>
    <source>
        <strain evidence="2 3">RP8</strain>
    </source>
</reference>
<gene>
    <name evidence="2" type="ORF">M0L20_19755</name>
</gene>
<accession>A0ABT0HQ58</accession>